<dbReference type="Gene3D" id="3.90.640.10">
    <property type="entry name" value="Actin, Chain A, domain 4"/>
    <property type="match status" value="1"/>
</dbReference>
<evidence type="ECO:0000256" key="2">
    <source>
        <dbReference type="ARBA" id="ARBA00022840"/>
    </source>
</evidence>
<reference evidence="3 4" key="1">
    <citation type="journal article" date="2018" name="Nat. Ecol. Evol.">
        <title>Pezizomycetes genomes reveal the molecular basis of ectomycorrhizal truffle lifestyle.</title>
        <authorList>
            <person name="Murat C."/>
            <person name="Payen T."/>
            <person name="Noel B."/>
            <person name="Kuo A."/>
            <person name="Morin E."/>
            <person name="Chen J."/>
            <person name="Kohler A."/>
            <person name="Krizsan K."/>
            <person name="Balestrini R."/>
            <person name="Da Silva C."/>
            <person name="Montanini B."/>
            <person name="Hainaut M."/>
            <person name="Levati E."/>
            <person name="Barry K.W."/>
            <person name="Belfiori B."/>
            <person name="Cichocki N."/>
            <person name="Clum A."/>
            <person name="Dockter R.B."/>
            <person name="Fauchery L."/>
            <person name="Guy J."/>
            <person name="Iotti M."/>
            <person name="Le Tacon F."/>
            <person name="Lindquist E.A."/>
            <person name="Lipzen A."/>
            <person name="Malagnac F."/>
            <person name="Mello A."/>
            <person name="Molinier V."/>
            <person name="Miyauchi S."/>
            <person name="Poulain J."/>
            <person name="Riccioni C."/>
            <person name="Rubini A."/>
            <person name="Sitrit Y."/>
            <person name="Splivallo R."/>
            <person name="Traeger S."/>
            <person name="Wang M."/>
            <person name="Zifcakova L."/>
            <person name="Wipf D."/>
            <person name="Zambonelli A."/>
            <person name="Paolocci F."/>
            <person name="Nowrousian M."/>
            <person name="Ottonello S."/>
            <person name="Baldrian P."/>
            <person name="Spatafora J.W."/>
            <person name="Henrissat B."/>
            <person name="Nagy L.G."/>
            <person name="Aury J.M."/>
            <person name="Wincker P."/>
            <person name="Grigoriev I.V."/>
            <person name="Bonfante P."/>
            <person name="Martin F.M."/>
        </authorList>
    </citation>
    <scope>NUCLEOTIDE SEQUENCE [LARGE SCALE GENOMIC DNA]</scope>
    <source>
        <strain evidence="3 4">RN42</strain>
    </source>
</reference>
<dbReference type="GO" id="GO:0005524">
    <property type="term" value="F:ATP binding"/>
    <property type="evidence" value="ECO:0007669"/>
    <property type="project" value="UniProtKB-KW"/>
</dbReference>
<dbReference type="InterPro" id="IPR043129">
    <property type="entry name" value="ATPase_NBD"/>
</dbReference>
<dbReference type="OrthoDB" id="2963168at2759"/>
<keyword evidence="1" id="KW-0547">Nucleotide-binding</keyword>
<evidence type="ECO:0000313" key="3">
    <source>
        <dbReference type="EMBL" id="RPA76194.1"/>
    </source>
</evidence>
<dbReference type="STRING" id="1160509.A0A3N4I2W1"/>
<dbReference type="GO" id="GO:0140662">
    <property type="term" value="F:ATP-dependent protein folding chaperone"/>
    <property type="evidence" value="ECO:0007669"/>
    <property type="project" value="InterPro"/>
</dbReference>
<protein>
    <submittedName>
        <fullName evidence="3">Actin-like ATPase domain-containing protein</fullName>
    </submittedName>
</protein>
<sequence>MSSERHRLIVGVDFGTTYTGIAYLHSQNTDANEIEIISSWPGRNGMVDNRTLEKVPTEISYHVGTPKEWGYQLAAGTHRYGCFKLLLDGRTPQRPGSLADAPPSYDTIMMDSGNANAELGLPPGRSASTVTSDFLRFVYTHLMDKLQQRMPKTLQSTPIHFVLTTPAVWSHEAQNATSQAARRAGFGSRGTDSISMVSEPEAAASYYLKDMHLQYGADIFSEGEKIVICDCGGGTVDLITYTVKQVYPVLQLEEAVVSEGGKCGSTAIDRAFLQMVRERVGPATFANWTSKRTGRGSNMMQAFESAKRSFQANDPSQTWYIPVGIVPNNPTQQIEDGEMVLEHDDMENLFDATMKSIIRLLNSQVTKAKEVSSILLVGGFGESEYLFSKIQEWTVDGPHSRLGIKVIRPRNSWSAIARGACLYGAGGVVKSRRLKHHYGVALGIKFVPGKHLETDSYYCEWTGQKMTNDNISWFANKGRLVKEGEEMVIDAFWTSRTKLSAVNIELWSCSAANAPTSKRSTEVVTLGRVDCSLAMLPASAWQVKSDGLGTQYRADFKVVMQISSASLIFKLVYQGKAYGTGVMSFNNVSEHVKQK</sequence>
<dbReference type="CDD" id="cd10170">
    <property type="entry name" value="ASKHA_NBD_HSP70"/>
    <property type="match status" value="1"/>
</dbReference>
<gene>
    <name evidence="3" type="ORF">BJ508DRAFT_337958</name>
</gene>
<dbReference type="AlphaFoldDB" id="A0A3N4I2W1"/>
<evidence type="ECO:0000313" key="4">
    <source>
        <dbReference type="Proteomes" id="UP000275078"/>
    </source>
</evidence>
<dbReference type="Pfam" id="PF00012">
    <property type="entry name" value="HSP70"/>
    <property type="match status" value="1"/>
</dbReference>
<evidence type="ECO:0000256" key="1">
    <source>
        <dbReference type="ARBA" id="ARBA00022741"/>
    </source>
</evidence>
<dbReference type="EMBL" id="ML119749">
    <property type="protein sequence ID" value="RPA76194.1"/>
    <property type="molecule type" value="Genomic_DNA"/>
</dbReference>
<dbReference type="Gene3D" id="3.30.420.40">
    <property type="match status" value="2"/>
</dbReference>
<proteinExistence type="predicted"/>
<name>A0A3N4I2W1_ASCIM</name>
<dbReference type="SUPFAM" id="SSF53067">
    <property type="entry name" value="Actin-like ATPase domain"/>
    <property type="match status" value="2"/>
</dbReference>
<accession>A0A3N4I2W1</accession>
<dbReference type="InterPro" id="IPR013126">
    <property type="entry name" value="Hsp_70_fam"/>
</dbReference>
<keyword evidence="2" id="KW-0067">ATP-binding</keyword>
<organism evidence="3 4">
    <name type="scientific">Ascobolus immersus RN42</name>
    <dbReference type="NCBI Taxonomy" id="1160509"/>
    <lineage>
        <taxon>Eukaryota</taxon>
        <taxon>Fungi</taxon>
        <taxon>Dikarya</taxon>
        <taxon>Ascomycota</taxon>
        <taxon>Pezizomycotina</taxon>
        <taxon>Pezizomycetes</taxon>
        <taxon>Pezizales</taxon>
        <taxon>Ascobolaceae</taxon>
        <taxon>Ascobolus</taxon>
    </lineage>
</organism>
<keyword evidence="4" id="KW-1185">Reference proteome</keyword>
<dbReference type="PANTHER" id="PTHR14187:SF5">
    <property type="entry name" value="HEAT SHOCK 70 KDA PROTEIN 12A"/>
    <property type="match status" value="1"/>
</dbReference>
<dbReference type="Proteomes" id="UP000275078">
    <property type="component" value="Unassembled WGS sequence"/>
</dbReference>
<dbReference type="PANTHER" id="PTHR14187">
    <property type="entry name" value="ALPHA KINASE/ELONGATION FACTOR 2 KINASE"/>
    <property type="match status" value="1"/>
</dbReference>